<sequence>MSKAIGKKSANNYGLMRTGISKKTITGKVPVIPTLHRTQTAPKYLKRNNCLENLSINNIDMSYAVLLDETMKEVVNYLSERGQPINRPTIETVQAALTQVLVAAHIGKIPPEKLRILLAQSAQQSLQYARWEPQVGLEGYHSNMIGFPRSLKVY</sequence>
<evidence type="ECO:0000313" key="2">
    <source>
        <dbReference type="Proteomes" id="UP000557749"/>
    </source>
</evidence>
<dbReference type="RefSeq" id="WP_181844536.1">
    <property type="nucleotide sequence ID" value="NZ_JACERJ010000001.1"/>
</dbReference>
<gene>
    <name evidence="1" type="ORF">H2Y57_04105</name>
</gene>
<protein>
    <submittedName>
        <fullName evidence="1">Uncharacterized protein</fullName>
    </submittedName>
</protein>
<accession>A0AAW3SNV8</accession>
<evidence type="ECO:0000313" key="1">
    <source>
        <dbReference type="EMBL" id="MBA5202876.1"/>
    </source>
</evidence>
<comment type="caution">
    <text evidence="1">The sequence shown here is derived from an EMBL/GenBank/DDBJ whole genome shotgun (WGS) entry which is preliminary data.</text>
</comment>
<dbReference type="Proteomes" id="UP000557749">
    <property type="component" value="Unassembled WGS sequence"/>
</dbReference>
<proteinExistence type="predicted"/>
<name>A0AAW3SNV8_9GAMM</name>
<reference evidence="1 2" key="1">
    <citation type="submission" date="2020-07" db="EMBL/GenBank/DDBJ databases">
        <title>Characterization of Pectobacterium aroidearum strains causing soft rot on Amorphophallus konjac.</title>
        <authorList>
            <person name="Xie H."/>
        </authorList>
    </citation>
    <scope>NUCLEOTIDE SEQUENCE [LARGE SCALE GENOMIC DNA]</scope>
    <source>
        <strain evidence="1 2">MY7</strain>
    </source>
</reference>
<organism evidence="1 2">
    <name type="scientific">Pectobacterium aroidearum</name>
    <dbReference type="NCBI Taxonomy" id="1201031"/>
    <lineage>
        <taxon>Bacteria</taxon>
        <taxon>Pseudomonadati</taxon>
        <taxon>Pseudomonadota</taxon>
        <taxon>Gammaproteobacteria</taxon>
        <taxon>Enterobacterales</taxon>
        <taxon>Pectobacteriaceae</taxon>
        <taxon>Pectobacterium</taxon>
    </lineage>
</organism>
<dbReference type="AlphaFoldDB" id="A0AAW3SNV8"/>
<dbReference type="EMBL" id="JACERJ010000001">
    <property type="protein sequence ID" value="MBA5202876.1"/>
    <property type="molecule type" value="Genomic_DNA"/>
</dbReference>